<comment type="caution">
    <text evidence="1">The sequence shown here is derived from an EMBL/GenBank/DDBJ whole genome shotgun (WGS) entry which is preliminary data.</text>
</comment>
<protein>
    <submittedName>
        <fullName evidence="1">Uncharacterized protein</fullName>
    </submittedName>
</protein>
<dbReference type="EMBL" id="ACJX03000001">
    <property type="protein sequence ID" value="KRT34389.1"/>
    <property type="molecule type" value="Genomic_DNA"/>
</dbReference>
<name>A0A0T5X9L9_9BACT</name>
<evidence type="ECO:0000313" key="2">
    <source>
        <dbReference type="Proteomes" id="UP000005273"/>
    </source>
</evidence>
<dbReference type="Proteomes" id="UP000005273">
    <property type="component" value="Unassembled WGS sequence"/>
</dbReference>
<sequence>MLRKALNAKSKGGYFLSAQFYKYIWGRIFNLEISLILKYL</sequence>
<evidence type="ECO:0000313" key="1">
    <source>
        <dbReference type="EMBL" id="KRT34389.1"/>
    </source>
</evidence>
<proteinExistence type="predicted"/>
<gene>
    <name evidence="1" type="ORF">HMPREF1705_04747</name>
</gene>
<accession>A0A0T5X9L9</accession>
<organism evidence="1 2">
    <name type="scientific">Acetomicrobium hydrogeniformans ATCC BAA-1850</name>
    <dbReference type="NCBI Taxonomy" id="592015"/>
    <lineage>
        <taxon>Bacteria</taxon>
        <taxon>Thermotogati</taxon>
        <taxon>Synergistota</taxon>
        <taxon>Synergistia</taxon>
        <taxon>Synergistales</taxon>
        <taxon>Acetomicrobiaceae</taxon>
        <taxon>Acetomicrobium</taxon>
    </lineage>
</organism>
<reference evidence="2" key="1">
    <citation type="submission" date="2012-09" db="EMBL/GenBank/DDBJ databases">
        <authorList>
            <person name="Weinstock G."/>
            <person name="Sodergren E."/>
            <person name="Clifton S."/>
            <person name="Fulton L."/>
            <person name="Fulton B."/>
            <person name="Courtney L."/>
            <person name="Fronick C."/>
            <person name="Harrison M."/>
            <person name="Strong C."/>
            <person name="Farmer C."/>
            <person name="Delehaunty K."/>
            <person name="Markovic C."/>
            <person name="Hall O."/>
            <person name="Minx P."/>
            <person name="Tomlinson C."/>
            <person name="Mitreva M."/>
            <person name="Nelson J."/>
            <person name="Hou S."/>
            <person name="Wollam A."/>
            <person name="Pepin K.H."/>
            <person name="Johnson M."/>
            <person name="Bhonagiri V."/>
            <person name="Nash W.E."/>
            <person name="Suruliraj S."/>
            <person name="Warren W."/>
            <person name="Chinwalla A."/>
            <person name="Mardis E.R."/>
            <person name="Wilson R.K."/>
        </authorList>
    </citation>
    <scope>NUCLEOTIDE SEQUENCE [LARGE SCALE GENOMIC DNA]</scope>
    <source>
        <strain evidence="2">OS1</strain>
    </source>
</reference>
<keyword evidence="2" id="KW-1185">Reference proteome</keyword>
<dbReference type="AlphaFoldDB" id="A0A0T5X9L9"/>